<dbReference type="EMBL" id="CM042889">
    <property type="protein sequence ID" value="KAI4321311.1"/>
    <property type="molecule type" value="Genomic_DNA"/>
</dbReference>
<protein>
    <submittedName>
        <fullName evidence="1">Uncharacterized protein</fullName>
    </submittedName>
</protein>
<sequence>MELETGANGLVTTPTNWSEEVEDLVSAGDVDGAISLLESVVAGLESLRCPDRDRQSTSLQLSSALTELSRLFASRGFSLKSDEVAARASVARHRALQDFPSRGAPIGKERKGEDGDGVVSTSLPAGAGADVQESKGLLTGDDVGSACNETSDDDWEVIADRAPNELLPAEGLPNVAKLSLPNDKLPVPKRRGRGTFTYQKQKLYSDRPLDNSDGDGEGVKVVDEDLDRKTGSNSRERHNDYGTRHILVLAGFPPTTRTLDLEKLLEDFKSHGVVIRWVNDTTALAVFRTAALAHVEIISTYMLISICGAAHEALNSIHFPFTVREVNEDDDFITTISAAELEPPRPRPPTSTRTAQRLIAQGMGLKLPSTSFGSRELRKQEEARKNRIVRRQKLKDDAWGED</sequence>
<reference evidence="2" key="1">
    <citation type="journal article" date="2023" name="Front. Plant Sci.">
        <title>Chromosomal-level genome assembly of Melastoma candidum provides insights into trichome evolution.</title>
        <authorList>
            <person name="Zhong Y."/>
            <person name="Wu W."/>
            <person name="Sun C."/>
            <person name="Zou P."/>
            <person name="Liu Y."/>
            <person name="Dai S."/>
            <person name="Zhou R."/>
        </authorList>
    </citation>
    <scope>NUCLEOTIDE SEQUENCE [LARGE SCALE GENOMIC DNA]</scope>
</reference>
<keyword evidence="2" id="KW-1185">Reference proteome</keyword>
<evidence type="ECO:0000313" key="1">
    <source>
        <dbReference type="EMBL" id="KAI4321311.1"/>
    </source>
</evidence>
<dbReference type="Proteomes" id="UP001057402">
    <property type="component" value="Chromosome 10"/>
</dbReference>
<proteinExistence type="predicted"/>
<evidence type="ECO:0000313" key="2">
    <source>
        <dbReference type="Proteomes" id="UP001057402"/>
    </source>
</evidence>
<accession>A0ACB9MCN2</accession>
<gene>
    <name evidence="1" type="ORF">MLD38_034709</name>
</gene>
<organism evidence="1 2">
    <name type="scientific">Melastoma candidum</name>
    <dbReference type="NCBI Taxonomy" id="119954"/>
    <lineage>
        <taxon>Eukaryota</taxon>
        <taxon>Viridiplantae</taxon>
        <taxon>Streptophyta</taxon>
        <taxon>Embryophyta</taxon>
        <taxon>Tracheophyta</taxon>
        <taxon>Spermatophyta</taxon>
        <taxon>Magnoliopsida</taxon>
        <taxon>eudicotyledons</taxon>
        <taxon>Gunneridae</taxon>
        <taxon>Pentapetalae</taxon>
        <taxon>rosids</taxon>
        <taxon>malvids</taxon>
        <taxon>Myrtales</taxon>
        <taxon>Melastomataceae</taxon>
        <taxon>Melastomatoideae</taxon>
        <taxon>Melastomateae</taxon>
        <taxon>Melastoma</taxon>
    </lineage>
</organism>
<name>A0ACB9MCN2_9MYRT</name>
<comment type="caution">
    <text evidence="1">The sequence shown here is derived from an EMBL/GenBank/DDBJ whole genome shotgun (WGS) entry which is preliminary data.</text>
</comment>